<accession>A0A2P2DGR8</accession>
<evidence type="ECO:0000313" key="1">
    <source>
        <dbReference type="EMBL" id="GBF43822.1"/>
    </source>
</evidence>
<comment type="caution">
    <text evidence="1">The sequence shown here is derived from an EMBL/GenBank/DDBJ whole genome shotgun (WGS) entry which is preliminary data.</text>
</comment>
<dbReference type="Proteomes" id="UP000245206">
    <property type="component" value="Unassembled WGS sequence"/>
</dbReference>
<sequence length="55" mass="6089">MQTIPEKEIARLLHLAELSLDYVSLKEEFNGLTELAAGITGTRISHINLIGAFHI</sequence>
<dbReference type="AlphaFoldDB" id="A0A2P2DGR8"/>
<name>A0A2P2DGR8_9LEPT</name>
<keyword evidence="2" id="KW-1185">Reference proteome</keyword>
<gene>
    <name evidence="1" type="ORF">LPTSP2_31250</name>
</gene>
<organism evidence="1 2">
    <name type="scientific">Leptospira ellinghausenii</name>
    <dbReference type="NCBI Taxonomy" id="1917822"/>
    <lineage>
        <taxon>Bacteria</taxon>
        <taxon>Pseudomonadati</taxon>
        <taxon>Spirochaetota</taxon>
        <taxon>Spirochaetia</taxon>
        <taxon>Leptospirales</taxon>
        <taxon>Leptospiraceae</taxon>
        <taxon>Leptospira</taxon>
    </lineage>
</organism>
<reference evidence="2" key="1">
    <citation type="journal article" date="2019" name="Microbiol. Immunol.">
        <title>Molecular and phenotypic characterization of Leptospira johnsonii sp. nov., Leptospira ellinghausenii sp. nov. and Leptospira ryugenii sp. nov. isolated from soil and water in Japan.</title>
        <authorList>
            <person name="Masuzawa T."/>
            <person name="Saito M."/>
            <person name="Nakao R."/>
            <person name="Nikaido Y."/>
            <person name="Matsumoto M."/>
            <person name="Ogawa M."/>
            <person name="Yokoyama M."/>
            <person name="Hidaka Y."/>
            <person name="Tomita J."/>
            <person name="Sakakibara K."/>
            <person name="Suzuki K."/>
            <person name="Yasuda S."/>
            <person name="Sato H."/>
            <person name="Yamaguchi M."/>
            <person name="Yoshida S.I."/>
            <person name="Koizumi N."/>
            <person name="Kawamura Y."/>
        </authorList>
    </citation>
    <scope>NUCLEOTIDE SEQUENCE [LARGE SCALE GENOMIC DNA]</scope>
    <source>
        <strain evidence="2">E18</strain>
    </source>
</reference>
<dbReference type="EMBL" id="BFAZ01000009">
    <property type="protein sequence ID" value="GBF43822.1"/>
    <property type="molecule type" value="Genomic_DNA"/>
</dbReference>
<evidence type="ECO:0000313" key="2">
    <source>
        <dbReference type="Proteomes" id="UP000245206"/>
    </source>
</evidence>
<proteinExistence type="predicted"/>
<protein>
    <submittedName>
        <fullName evidence="1">GHKL domain protein</fullName>
    </submittedName>
</protein>